<dbReference type="Pfam" id="PF17105">
    <property type="entry name" value="BRD4_CDT"/>
    <property type="match status" value="1"/>
</dbReference>
<evidence type="ECO:0000256" key="3">
    <source>
        <dbReference type="SAM" id="MobiDB-lite"/>
    </source>
</evidence>
<feature type="region of interest" description="Disordered" evidence="3">
    <location>
        <begin position="912"/>
        <end position="1063"/>
    </location>
</feature>
<feature type="compositionally biased region" description="Acidic residues" evidence="3">
    <location>
        <begin position="432"/>
        <end position="448"/>
    </location>
</feature>
<feature type="region of interest" description="Disordered" evidence="3">
    <location>
        <begin position="259"/>
        <end position="291"/>
    </location>
</feature>
<protein>
    <recommendedName>
        <fullName evidence="4">Bromo domain-containing protein</fullName>
    </recommendedName>
</protein>
<dbReference type="InterPro" id="IPR050935">
    <property type="entry name" value="Bromo_chromatin_reader"/>
</dbReference>
<feature type="region of interest" description="Disordered" evidence="3">
    <location>
        <begin position="423"/>
        <end position="456"/>
    </location>
</feature>
<feature type="region of interest" description="Disordered" evidence="3">
    <location>
        <begin position="1"/>
        <end position="57"/>
    </location>
</feature>
<feature type="compositionally biased region" description="Basic residues" evidence="3">
    <location>
        <begin position="280"/>
        <end position="289"/>
    </location>
</feature>
<feature type="region of interest" description="Disordered" evidence="3">
    <location>
        <begin position="717"/>
        <end position="839"/>
    </location>
</feature>
<dbReference type="InterPro" id="IPR001487">
    <property type="entry name" value="Bromodomain"/>
</dbReference>
<dbReference type="Gene3D" id="1.20.1270.220">
    <property type="match status" value="1"/>
</dbReference>
<dbReference type="GO" id="GO:0005634">
    <property type="term" value="C:nucleus"/>
    <property type="evidence" value="ECO:0007669"/>
    <property type="project" value="TreeGrafter"/>
</dbReference>
<dbReference type="Pfam" id="PF00439">
    <property type="entry name" value="Bromodomain"/>
    <property type="match status" value="2"/>
</dbReference>
<dbReference type="AlphaFoldDB" id="A0A9P0ABS1"/>
<feature type="region of interest" description="Disordered" evidence="3">
    <location>
        <begin position="1094"/>
        <end position="1183"/>
    </location>
</feature>
<name>A0A9P0ABS1_BEMTA</name>
<feature type="compositionally biased region" description="Basic residues" evidence="3">
    <location>
        <begin position="717"/>
        <end position="726"/>
    </location>
</feature>
<feature type="compositionally biased region" description="Polar residues" evidence="3">
    <location>
        <begin position="970"/>
        <end position="981"/>
    </location>
</feature>
<dbReference type="PANTHER" id="PTHR22880">
    <property type="entry name" value="FALZ-RELATED BROMODOMAIN-CONTAINING PROTEINS"/>
    <property type="match status" value="1"/>
</dbReference>
<evidence type="ECO:0000256" key="1">
    <source>
        <dbReference type="ARBA" id="ARBA00022737"/>
    </source>
</evidence>
<evidence type="ECO:0000313" key="6">
    <source>
        <dbReference type="Proteomes" id="UP001152759"/>
    </source>
</evidence>
<organism evidence="5 6">
    <name type="scientific">Bemisia tabaci</name>
    <name type="common">Sweetpotato whitefly</name>
    <name type="synonym">Aleurodes tabaci</name>
    <dbReference type="NCBI Taxonomy" id="7038"/>
    <lineage>
        <taxon>Eukaryota</taxon>
        <taxon>Metazoa</taxon>
        <taxon>Ecdysozoa</taxon>
        <taxon>Arthropoda</taxon>
        <taxon>Hexapoda</taxon>
        <taxon>Insecta</taxon>
        <taxon>Pterygota</taxon>
        <taxon>Neoptera</taxon>
        <taxon>Paraneoptera</taxon>
        <taxon>Hemiptera</taxon>
        <taxon>Sternorrhyncha</taxon>
        <taxon>Aleyrodoidea</taxon>
        <taxon>Aleyrodidae</taxon>
        <taxon>Aleyrodinae</taxon>
        <taxon>Bemisia</taxon>
    </lineage>
</organism>
<dbReference type="EMBL" id="OU963865">
    <property type="protein sequence ID" value="CAH0388225.1"/>
    <property type="molecule type" value="Genomic_DNA"/>
</dbReference>
<feature type="compositionally biased region" description="Acidic residues" evidence="3">
    <location>
        <begin position="23"/>
        <end position="32"/>
    </location>
</feature>
<feature type="compositionally biased region" description="Low complexity" evidence="3">
    <location>
        <begin position="772"/>
        <end position="787"/>
    </location>
</feature>
<dbReference type="GO" id="GO:0006338">
    <property type="term" value="P:chromatin remodeling"/>
    <property type="evidence" value="ECO:0007669"/>
    <property type="project" value="TreeGrafter"/>
</dbReference>
<dbReference type="Pfam" id="PF17035">
    <property type="entry name" value="BET"/>
    <property type="match status" value="1"/>
</dbReference>
<dbReference type="KEGG" id="btab:109034317"/>
<feature type="compositionally biased region" description="Basic and acidic residues" evidence="3">
    <location>
        <begin position="1094"/>
        <end position="1139"/>
    </location>
</feature>
<dbReference type="Proteomes" id="UP001152759">
    <property type="component" value="Chromosome 4"/>
</dbReference>
<feature type="compositionally biased region" description="Polar residues" evidence="3">
    <location>
        <begin position="805"/>
        <end position="828"/>
    </location>
</feature>
<feature type="compositionally biased region" description="Low complexity" evidence="3">
    <location>
        <begin position="1038"/>
        <end position="1050"/>
    </location>
</feature>
<feature type="compositionally biased region" description="Basic and acidic residues" evidence="3">
    <location>
        <begin position="1162"/>
        <end position="1179"/>
    </location>
</feature>
<feature type="compositionally biased region" description="Low complexity" evidence="3">
    <location>
        <begin position="501"/>
        <end position="512"/>
    </location>
</feature>
<dbReference type="GO" id="GO:0000785">
    <property type="term" value="C:chromatin"/>
    <property type="evidence" value="ECO:0007669"/>
    <property type="project" value="TreeGrafter"/>
</dbReference>
<keyword evidence="1" id="KW-0677">Repeat</keyword>
<feature type="region of interest" description="Disordered" evidence="3">
    <location>
        <begin position="484"/>
        <end position="544"/>
    </location>
</feature>
<evidence type="ECO:0000256" key="2">
    <source>
        <dbReference type="ARBA" id="ARBA00023117"/>
    </source>
</evidence>
<feature type="domain" description="Bromo" evidence="4">
    <location>
        <begin position="56"/>
        <end position="166"/>
    </location>
</feature>
<feature type="domain" description="Bromo" evidence="4">
    <location>
        <begin position="320"/>
        <end position="429"/>
    </location>
</feature>
<feature type="compositionally biased region" description="Basic and acidic residues" evidence="3">
    <location>
        <begin position="727"/>
        <end position="739"/>
    </location>
</feature>
<feature type="region of interest" description="Disordered" evidence="3">
    <location>
        <begin position="590"/>
        <end position="650"/>
    </location>
</feature>
<dbReference type="PROSITE" id="PS00633">
    <property type="entry name" value="BROMODOMAIN_1"/>
    <property type="match status" value="2"/>
</dbReference>
<feature type="compositionally biased region" description="Polar residues" evidence="3">
    <location>
        <begin position="999"/>
        <end position="1024"/>
    </location>
</feature>
<feature type="compositionally biased region" description="Low complexity" evidence="3">
    <location>
        <begin position="590"/>
        <end position="607"/>
    </location>
</feature>
<keyword evidence="2" id="KW-0103">Bromodomain</keyword>
<sequence>MDLENHLSHKSTMNKQEKGSSDTENDDEEWPPADEPYVEPVNGQVRPITTPPPHRPGRLTNQLDYIKKTVVQAVWRHTNAWIFHTPVDTISLKIPDYHTVIKRPMDLTTIKERLRKNFYQNAKQCIKDFKLMFQNCYTYNNAEEFVCKMAKSVESLFYSKLAGMPKDEVELASLSVKPPLKKKPPGTGTLKLDLNRTSSSAVSSTSSNCASTDVARHALPQQVGMPVNRASFTRSPPQAIKIEDGLHMGLKRRADTEIGVNDPLYTPPDSKAAKIGERRKSNRQIKKPQRSAEEVDPFLAVPLASVSSSGSAEVSVKEKLTPALKYCHDIINELLNKKLKKWAWPFEKPVDAEWLGLTNYHEVIKKPMDLSTVKSKLENFEYKNSKEFAADVKLIFSNCRQYNGPEHEVVGMASKIEEIFDDRFSKCPPDPPEPDLDMEVVEDSDTSTDSEGAGEERAKTLLRFQEQVKMMQEQIRELVEEISRKGKKKAKKKKKKEQKELNSFSNNVSLNNHVPANLGQTNYSLSNNIGNKKSKKGLSTPAANKSYSSNLVNSTVDNCVLSPETEFPPVSAGGRKQVAASLPAMPLTTGKAVKTKAATKQAPVKTPNNTQAPKKPRANYATKASNKKKGPAAAAAYDSEDEDSAKPMSYDEKRQLSLDINKLPGDKLGRVVNIIQTREPSLRDSNADEIEIDFETLRPSTLRELEAYVASCLRKKPRKPYTKKVKGKEEVSPEKKNALENKLPAAQASKKPKKENKQVSNNLGRFDDESSSSDSSSSSASSSSSDTSDSEGGHDGHLKKKSVKKTNQVNKTGAETRSVPTLTMNTATGGIINKPQIPPPVTVATPVTSSVLPPTTTSQQTPAAPAVKKAVSVIASRQDQPDIKPVVVEPPAVPQFIPAVVKVEAESTALAPSKTEVKPPVPQHNTAPVVPNITSTEPPVPIPSVVAVPKTEVESPSTTQSCPIPPLQMPQPSNGSISNPINLLVQPPKEEKPSFAEAPTSTSNSLPEPAKQNSVSYNNNNTPSYRPKLPEQNLKNASSWSSLAQSSPSMLVPPTPPPSAALKSAVADSFQAFREQAKERAKKERALIEQQELRRAQKEQAEKERLRLENEKRKEREEEEALERARKSVAEQSRVEEVKSVSQVEDITSPAALQRTENSAAAERERLRKREQERRRREAMAGQIDMNLQSDLMAAFEESL</sequence>
<dbReference type="InterPro" id="IPR036427">
    <property type="entry name" value="Bromodomain-like_sf"/>
</dbReference>
<evidence type="ECO:0000259" key="4">
    <source>
        <dbReference type="SMART" id="SM00297"/>
    </source>
</evidence>
<dbReference type="PRINTS" id="PR00503">
    <property type="entry name" value="BROMODOMAIN"/>
</dbReference>
<reference evidence="5" key="1">
    <citation type="submission" date="2021-12" db="EMBL/GenBank/DDBJ databases">
        <authorList>
            <person name="King R."/>
        </authorList>
    </citation>
    <scope>NUCLEOTIDE SEQUENCE</scope>
</reference>
<dbReference type="InterPro" id="IPR027353">
    <property type="entry name" value="NET_dom"/>
</dbReference>
<dbReference type="InterPro" id="IPR038336">
    <property type="entry name" value="NET_sf"/>
</dbReference>
<keyword evidence="6" id="KW-1185">Reference proteome</keyword>
<dbReference type="SUPFAM" id="SSF47370">
    <property type="entry name" value="Bromodomain"/>
    <property type="match status" value="2"/>
</dbReference>
<dbReference type="FunFam" id="1.20.920.10:FF:000002">
    <property type="entry name" value="Bromodomain-containing protein 4"/>
    <property type="match status" value="1"/>
</dbReference>
<dbReference type="InterPro" id="IPR031354">
    <property type="entry name" value="BRD4_CDT"/>
</dbReference>
<feature type="compositionally biased region" description="Basic residues" evidence="3">
    <location>
        <begin position="485"/>
        <end position="496"/>
    </location>
</feature>
<gene>
    <name evidence="5" type="ORF">BEMITA_LOCUS7153</name>
</gene>
<dbReference type="SMART" id="SM00297">
    <property type="entry name" value="BROMO"/>
    <property type="match status" value="2"/>
</dbReference>
<dbReference type="FunFam" id="1.20.1270.220:FF:000001">
    <property type="entry name" value="bromodomain-containing protein 2 isoform X1"/>
    <property type="match status" value="1"/>
</dbReference>
<dbReference type="GO" id="GO:0006355">
    <property type="term" value="P:regulation of DNA-templated transcription"/>
    <property type="evidence" value="ECO:0007669"/>
    <property type="project" value="TreeGrafter"/>
</dbReference>
<accession>A0A9P0ABS1</accession>
<dbReference type="Gene3D" id="1.20.920.10">
    <property type="entry name" value="Bromodomain-like"/>
    <property type="match status" value="2"/>
</dbReference>
<evidence type="ECO:0000313" key="5">
    <source>
        <dbReference type="EMBL" id="CAH0388225.1"/>
    </source>
</evidence>
<dbReference type="PANTHER" id="PTHR22880:SF225">
    <property type="entry name" value="BROMODOMAIN-CONTAINING PROTEIN BET-1-RELATED"/>
    <property type="match status" value="1"/>
</dbReference>
<dbReference type="InterPro" id="IPR018359">
    <property type="entry name" value="Bromodomain_CS"/>
</dbReference>
<proteinExistence type="predicted"/>